<evidence type="ECO:0000313" key="5">
    <source>
        <dbReference type="Proteomes" id="UP000886687"/>
    </source>
</evidence>
<comment type="subcellular location">
    <subcellularLocation>
        <location evidence="1">Secreted</location>
    </subcellularLocation>
</comment>
<dbReference type="AlphaFoldDB" id="A0A9E4K2N6"/>
<dbReference type="PANTHER" id="PTHR34216:SF3">
    <property type="entry name" value="POLY-BETA-1,6-N-ACETYL-D-GLUCOSAMINE N-DEACETYLASE"/>
    <property type="match status" value="1"/>
</dbReference>
<dbReference type="InterPro" id="IPR051398">
    <property type="entry name" value="Polysacch_Deacetylase"/>
</dbReference>
<gene>
    <name evidence="4" type="ORF">JAZ04_05200</name>
</gene>
<name>A0A9E4K2N6_9GAMM</name>
<reference evidence="4" key="1">
    <citation type="journal article" date="2021" name="Proc. Natl. Acad. Sci. U.S.A.">
        <title>Global biogeography of chemosynthetic symbionts reveals both localized and globally distributed symbiont groups. .</title>
        <authorList>
            <person name="Osvatic J.T."/>
            <person name="Wilkins L.G.E."/>
            <person name="Leibrecht L."/>
            <person name="Leray M."/>
            <person name="Zauner S."/>
            <person name="Polzin J."/>
            <person name="Camacho Y."/>
            <person name="Gros O."/>
            <person name="van Gils J.A."/>
            <person name="Eisen J.A."/>
            <person name="Petersen J.M."/>
            <person name="Yuen B."/>
        </authorList>
    </citation>
    <scope>NUCLEOTIDE SEQUENCE</scope>
    <source>
        <strain evidence="4">MAGL173</strain>
    </source>
</reference>
<dbReference type="GO" id="GO:0005975">
    <property type="term" value="P:carbohydrate metabolic process"/>
    <property type="evidence" value="ECO:0007669"/>
    <property type="project" value="InterPro"/>
</dbReference>
<organism evidence="4 5">
    <name type="scientific">Candidatus Thiodiazotropha lotti</name>
    <dbReference type="NCBI Taxonomy" id="2792787"/>
    <lineage>
        <taxon>Bacteria</taxon>
        <taxon>Pseudomonadati</taxon>
        <taxon>Pseudomonadota</taxon>
        <taxon>Gammaproteobacteria</taxon>
        <taxon>Chromatiales</taxon>
        <taxon>Sedimenticolaceae</taxon>
        <taxon>Candidatus Thiodiazotropha</taxon>
    </lineage>
</organism>
<dbReference type="Proteomes" id="UP000886687">
    <property type="component" value="Unassembled WGS sequence"/>
</dbReference>
<keyword evidence="2" id="KW-0732">Signal</keyword>
<evidence type="ECO:0000256" key="2">
    <source>
        <dbReference type="ARBA" id="ARBA00022729"/>
    </source>
</evidence>
<dbReference type="Gene3D" id="3.20.20.370">
    <property type="entry name" value="Glycoside hydrolase/deacetylase"/>
    <property type="match status" value="1"/>
</dbReference>
<sequence length="344" mass="39550">MKLSIIIKKIIAFLLFHSGYTTKKIDEKVDDDQYFILMYHRIVEYRESLQDGMYVLPDTFDAQMRYIRDNFTVLSICELNEIIDSGNWRQGDGKRYCVITFDDGWNDFYENAFPILQKHDLPAALFLPTGFIDHNRKMWIDLYGELLSAKLDLGLRPEFTISSNHSQILDYLVNLKGSYRSQLENGINELKRYSGSEIDSILSQFGNLIEKESRSRESDFVNWNQVNEMKASGLVTIGSHTVNHEILTNIEDTGVVQSELLDSRDELLDRAVMDSLCMTFCYPNGNHSKDLSKLVSDSGYHLAVTTQRGWNTIDDDRAMLKRIGMHQDVSSSVPMFATRISGIF</sequence>
<proteinExistence type="predicted"/>
<dbReference type="GO" id="GO:0016810">
    <property type="term" value="F:hydrolase activity, acting on carbon-nitrogen (but not peptide) bonds"/>
    <property type="evidence" value="ECO:0007669"/>
    <property type="project" value="InterPro"/>
</dbReference>
<feature type="domain" description="NodB homology" evidence="3">
    <location>
        <begin position="95"/>
        <end position="344"/>
    </location>
</feature>
<accession>A0A9E4K2N6</accession>
<evidence type="ECO:0000259" key="3">
    <source>
        <dbReference type="PROSITE" id="PS51677"/>
    </source>
</evidence>
<evidence type="ECO:0000256" key="1">
    <source>
        <dbReference type="ARBA" id="ARBA00004613"/>
    </source>
</evidence>
<dbReference type="Pfam" id="PF01522">
    <property type="entry name" value="Polysacc_deac_1"/>
    <property type="match status" value="1"/>
</dbReference>
<dbReference type="InterPro" id="IPR002509">
    <property type="entry name" value="NODB_dom"/>
</dbReference>
<dbReference type="GO" id="GO:0005576">
    <property type="term" value="C:extracellular region"/>
    <property type="evidence" value="ECO:0007669"/>
    <property type="project" value="UniProtKB-SubCell"/>
</dbReference>
<evidence type="ECO:0000313" key="4">
    <source>
        <dbReference type="EMBL" id="MCG7938242.1"/>
    </source>
</evidence>
<dbReference type="InterPro" id="IPR011330">
    <property type="entry name" value="Glyco_hydro/deAcase_b/a-brl"/>
</dbReference>
<dbReference type="PROSITE" id="PS51677">
    <property type="entry name" value="NODB"/>
    <property type="match status" value="1"/>
</dbReference>
<protein>
    <submittedName>
        <fullName evidence="4">Polysaccharide deacetylase family protein</fullName>
    </submittedName>
</protein>
<dbReference type="SUPFAM" id="SSF88713">
    <property type="entry name" value="Glycoside hydrolase/deacetylase"/>
    <property type="match status" value="1"/>
</dbReference>
<dbReference type="PANTHER" id="PTHR34216">
    <property type="match status" value="1"/>
</dbReference>
<dbReference type="EMBL" id="JAEPDI010000002">
    <property type="protein sequence ID" value="MCG7938242.1"/>
    <property type="molecule type" value="Genomic_DNA"/>
</dbReference>
<dbReference type="CDD" id="cd10918">
    <property type="entry name" value="CE4_NodB_like_5s_6s"/>
    <property type="match status" value="1"/>
</dbReference>
<comment type="caution">
    <text evidence="4">The sequence shown here is derived from an EMBL/GenBank/DDBJ whole genome shotgun (WGS) entry which is preliminary data.</text>
</comment>